<evidence type="ECO:0000313" key="3">
    <source>
        <dbReference type="EMBL" id="QAZ65865.1"/>
    </source>
</evidence>
<dbReference type="GO" id="GO:0016791">
    <property type="term" value="F:phosphatase activity"/>
    <property type="evidence" value="ECO:0007669"/>
    <property type="project" value="TreeGrafter"/>
</dbReference>
<dbReference type="AlphaFoldDB" id="A0A4P6HGI7"/>
<dbReference type="InterPro" id="IPR029033">
    <property type="entry name" value="His_PPase_superfam"/>
</dbReference>
<organism evidence="3 4">
    <name type="scientific">Solidesulfovibrio carbinolicus</name>
    <dbReference type="NCBI Taxonomy" id="296842"/>
    <lineage>
        <taxon>Bacteria</taxon>
        <taxon>Pseudomonadati</taxon>
        <taxon>Thermodesulfobacteriota</taxon>
        <taxon>Desulfovibrionia</taxon>
        <taxon>Desulfovibrionales</taxon>
        <taxon>Desulfovibrionaceae</taxon>
        <taxon>Solidesulfovibrio</taxon>
    </lineage>
</organism>
<evidence type="ECO:0000256" key="2">
    <source>
        <dbReference type="PIRSR" id="PIRSR613078-2"/>
    </source>
</evidence>
<dbReference type="Pfam" id="PF00300">
    <property type="entry name" value="His_Phos_1"/>
    <property type="match status" value="1"/>
</dbReference>
<dbReference type="PANTHER" id="PTHR48100:SF1">
    <property type="entry name" value="HISTIDINE PHOSPHATASE FAMILY PROTEIN-RELATED"/>
    <property type="match status" value="1"/>
</dbReference>
<sequence length="205" mass="22461">MSTLYLMRHGAIVQSHPRRFVGQTDHPLTDEGRAQAALWRDALADVPFTAAVCSDLARCRETASIVLGGRDLMVRPEPRLREIALGAFEGLTVDEVRERFPGAYERRGCDIAGFTPQGGESFADVQKRAVAALAELAPLCGNVLVVAHGGVNRTILCHALGLDLTRLFRLGQDYCRLNLLDLSPDCWRVDAVNLAPTLPWKFLGP</sequence>
<dbReference type="Gene3D" id="3.40.50.1240">
    <property type="entry name" value="Phosphoglycerate mutase-like"/>
    <property type="match status" value="1"/>
</dbReference>
<evidence type="ECO:0000313" key="4">
    <source>
        <dbReference type="Proteomes" id="UP000293296"/>
    </source>
</evidence>
<reference evidence="3 4" key="1">
    <citation type="submission" date="2018-02" db="EMBL/GenBank/DDBJ databases">
        <title>Genome sequence of Desulfovibrio carbinolicus DSM 3852.</title>
        <authorList>
            <person name="Wilbanks E."/>
            <person name="Skennerton C.T."/>
            <person name="Orphan V.J."/>
        </authorList>
    </citation>
    <scope>NUCLEOTIDE SEQUENCE [LARGE SCALE GENOMIC DNA]</scope>
    <source>
        <strain evidence="3 4">DSM 3852</strain>
    </source>
</reference>
<evidence type="ECO:0000256" key="1">
    <source>
        <dbReference type="PIRSR" id="PIRSR613078-1"/>
    </source>
</evidence>
<keyword evidence="4" id="KW-1185">Reference proteome</keyword>
<proteinExistence type="predicted"/>
<dbReference type="InterPro" id="IPR013078">
    <property type="entry name" value="His_Pase_superF_clade-1"/>
</dbReference>
<dbReference type="OrthoDB" id="9781415at2"/>
<dbReference type="PANTHER" id="PTHR48100">
    <property type="entry name" value="BROAD-SPECIFICITY PHOSPHATASE YOR283W-RELATED"/>
    <property type="match status" value="1"/>
</dbReference>
<dbReference type="CDD" id="cd07067">
    <property type="entry name" value="HP_PGM_like"/>
    <property type="match status" value="1"/>
</dbReference>
<feature type="active site" description="Tele-phosphohistidine intermediate" evidence="1">
    <location>
        <position position="9"/>
    </location>
</feature>
<feature type="active site" description="Proton donor/acceptor" evidence="1">
    <location>
        <position position="82"/>
    </location>
</feature>
<name>A0A4P6HGI7_9BACT</name>
<dbReference type="SMART" id="SM00855">
    <property type="entry name" value="PGAM"/>
    <property type="match status" value="1"/>
</dbReference>
<dbReference type="Proteomes" id="UP000293296">
    <property type="component" value="Chromosome"/>
</dbReference>
<gene>
    <name evidence="3" type="ORF">C3Y92_00860</name>
</gene>
<dbReference type="GO" id="GO:0005737">
    <property type="term" value="C:cytoplasm"/>
    <property type="evidence" value="ECO:0007669"/>
    <property type="project" value="TreeGrafter"/>
</dbReference>
<dbReference type="RefSeq" id="WP_129348592.1">
    <property type="nucleotide sequence ID" value="NZ_CP026538.1"/>
</dbReference>
<feature type="binding site" evidence="2">
    <location>
        <begin position="106"/>
        <end position="107"/>
    </location>
    <ligand>
        <name>substrate</name>
    </ligand>
</feature>
<feature type="binding site" evidence="2">
    <location>
        <position position="58"/>
    </location>
    <ligand>
        <name>substrate</name>
    </ligand>
</feature>
<accession>A0A4P6HGI7</accession>
<dbReference type="KEGG" id="dcb:C3Y92_00860"/>
<dbReference type="SUPFAM" id="SSF53254">
    <property type="entry name" value="Phosphoglycerate mutase-like"/>
    <property type="match status" value="1"/>
</dbReference>
<dbReference type="InterPro" id="IPR050275">
    <property type="entry name" value="PGM_Phosphatase"/>
</dbReference>
<protein>
    <submittedName>
        <fullName evidence="3">Histidine phosphatase family protein</fullName>
    </submittedName>
</protein>
<dbReference type="EMBL" id="CP026538">
    <property type="protein sequence ID" value="QAZ65865.1"/>
    <property type="molecule type" value="Genomic_DNA"/>
</dbReference>